<dbReference type="AlphaFoldDB" id="X1CFC0"/>
<dbReference type="EMBL" id="BART01036031">
    <property type="protein sequence ID" value="GAH06971.1"/>
    <property type="molecule type" value="Genomic_DNA"/>
</dbReference>
<reference evidence="2" key="1">
    <citation type="journal article" date="2014" name="Front. Microbiol.">
        <title>High frequency of phylogenetically diverse reductive dehalogenase-homologous genes in deep subseafloor sedimentary metagenomes.</title>
        <authorList>
            <person name="Kawai M."/>
            <person name="Futagami T."/>
            <person name="Toyoda A."/>
            <person name="Takaki Y."/>
            <person name="Nishi S."/>
            <person name="Hori S."/>
            <person name="Arai W."/>
            <person name="Tsubouchi T."/>
            <person name="Morono Y."/>
            <person name="Uchiyama I."/>
            <person name="Ito T."/>
            <person name="Fujiyama A."/>
            <person name="Inagaki F."/>
            <person name="Takami H."/>
        </authorList>
    </citation>
    <scope>NUCLEOTIDE SEQUENCE</scope>
    <source>
        <strain evidence="2">Expedition CK06-06</strain>
    </source>
</reference>
<evidence type="ECO:0000256" key="1">
    <source>
        <dbReference type="SAM" id="MobiDB-lite"/>
    </source>
</evidence>
<organism evidence="2">
    <name type="scientific">marine sediment metagenome</name>
    <dbReference type="NCBI Taxonomy" id="412755"/>
    <lineage>
        <taxon>unclassified sequences</taxon>
        <taxon>metagenomes</taxon>
        <taxon>ecological metagenomes</taxon>
    </lineage>
</organism>
<proteinExistence type="predicted"/>
<feature type="region of interest" description="Disordered" evidence="1">
    <location>
        <begin position="144"/>
        <end position="163"/>
    </location>
</feature>
<feature type="non-terminal residue" evidence="2">
    <location>
        <position position="163"/>
    </location>
</feature>
<gene>
    <name evidence="2" type="ORF">S01H4_60937</name>
</gene>
<protein>
    <submittedName>
        <fullName evidence="2">Uncharacterized protein</fullName>
    </submittedName>
</protein>
<sequence length="163" mass="17003">MASKRVERAKAKGSLATELAITGAAVGSLVGPVGGVVGGSIGGLAGLIVGDATTVFPMDMIAIPAFEYAALRTGGAGVTPSFMIYIKEGEVLTQVIPTDAMEATVALEETSTIATKKRRAKGAGLPKKYAKLGFKKGWAAYKKTPAYKNKQSKKKKASKKRKR</sequence>
<accession>X1CFC0</accession>
<comment type="caution">
    <text evidence="2">The sequence shown here is derived from an EMBL/GenBank/DDBJ whole genome shotgun (WGS) entry which is preliminary data.</text>
</comment>
<feature type="compositionally biased region" description="Basic residues" evidence="1">
    <location>
        <begin position="150"/>
        <end position="163"/>
    </location>
</feature>
<evidence type="ECO:0000313" key="2">
    <source>
        <dbReference type="EMBL" id="GAH06971.1"/>
    </source>
</evidence>
<name>X1CFC0_9ZZZZ</name>